<dbReference type="CDD" id="cd17040">
    <property type="entry name" value="Ubl_MoaD_like"/>
    <property type="match status" value="1"/>
</dbReference>
<dbReference type="InterPro" id="IPR012675">
    <property type="entry name" value="Beta-grasp_dom_sf"/>
</dbReference>
<name>A0A7J3I5G5_9CREN</name>
<dbReference type="Gene3D" id="3.10.20.30">
    <property type="match status" value="1"/>
</dbReference>
<dbReference type="SUPFAM" id="SSF54285">
    <property type="entry name" value="MoaD/ThiS"/>
    <property type="match status" value="1"/>
</dbReference>
<evidence type="ECO:0000313" key="1">
    <source>
        <dbReference type="EMBL" id="HGN35950.1"/>
    </source>
</evidence>
<proteinExistence type="predicted"/>
<dbReference type="InterPro" id="IPR016155">
    <property type="entry name" value="Mopterin_synth/thiamin_S_b"/>
</dbReference>
<sequence length="97" mass="10764">MKCIVKIKFLGRFKTDVGATSIDIPIGDRASIKLLLKELRRNFKALSSVINDDGAPSYDLMVLVNGIDINVFDNLDELYVDDDDEILLVPITHGGRS</sequence>
<dbReference type="EMBL" id="DTAI01000006">
    <property type="protein sequence ID" value="HGN35950.1"/>
    <property type="molecule type" value="Genomic_DNA"/>
</dbReference>
<gene>
    <name evidence="1" type="ORF">ENT87_00125</name>
</gene>
<evidence type="ECO:0008006" key="2">
    <source>
        <dbReference type="Google" id="ProtNLM"/>
    </source>
</evidence>
<organism evidence="1">
    <name type="scientific">Ignisphaera aggregans</name>
    <dbReference type="NCBI Taxonomy" id="334771"/>
    <lineage>
        <taxon>Archaea</taxon>
        <taxon>Thermoproteota</taxon>
        <taxon>Thermoprotei</taxon>
        <taxon>Desulfurococcales</taxon>
        <taxon>Desulfurococcaceae</taxon>
        <taxon>Ignisphaera</taxon>
    </lineage>
</organism>
<accession>A0A7J3I5G5</accession>
<reference evidence="1" key="1">
    <citation type="journal article" date="2020" name="mSystems">
        <title>Genome- and Community-Level Interaction Insights into Carbon Utilization and Element Cycling Functions of Hydrothermarchaeota in Hydrothermal Sediment.</title>
        <authorList>
            <person name="Zhou Z."/>
            <person name="Liu Y."/>
            <person name="Xu W."/>
            <person name="Pan J."/>
            <person name="Luo Z.H."/>
            <person name="Li M."/>
        </authorList>
    </citation>
    <scope>NUCLEOTIDE SEQUENCE [LARGE SCALE GENOMIC DNA]</scope>
    <source>
        <strain evidence="1">SpSt-618</strain>
    </source>
</reference>
<comment type="caution">
    <text evidence="1">The sequence shown here is derived from an EMBL/GenBank/DDBJ whole genome shotgun (WGS) entry which is preliminary data.</text>
</comment>
<dbReference type="AlphaFoldDB" id="A0A7J3I5G5"/>
<protein>
    <recommendedName>
        <fullName evidence="2">MoaD/ThiS family protein</fullName>
    </recommendedName>
</protein>